<protein>
    <submittedName>
        <fullName evidence="1">Alpha/Beta hydrolase protein</fullName>
    </submittedName>
</protein>
<dbReference type="PANTHER" id="PTHR47381">
    <property type="entry name" value="ALPHA/BETA-HYDROLASES SUPERFAMILY PROTEIN"/>
    <property type="match status" value="1"/>
</dbReference>
<dbReference type="InterPro" id="IPR029058">
    <property type="entry name" value="AB_hydrolase_fold"/>
</dbReference>
<comment type="caution">
    <text evidence="1">The sequence shown here is derived from an EMBL/GenBank/DDBJ whole genome shotgun (WGS) entry which is preliminary data.</text>
</comment>
<evidence type="ECO:0000313" key="1">
    <source>
        <dbReference type="EMBL" id="KAI9636878.1"/>
    </source>
</evidence>
<proteinExistence type="predicted"/>
<dbReference type="PANTHER" id="PTHR47381:SF3">
    <property type="entry name" value="ALPHA_BETA-HYDROLASES SUPERFAMILY PROTEIN"/>
    <property type="match status" value="1"/>
</dbReference>
<keyword evidence="1" id="KW-0378">Hydrolase</keyword>
<reference evidence="1" key="1">
    <citation type="journal article" date="2022" name="G3 (Bethesda)">
        <title>High quality genome of the basidiomycete yeast Dioszegia hungarica PDD-24b-2 isolated from cloud water.</title>
        <authorList>
            <person name="Jarrige D."/>
            <person name="Haridas S."/>
            <person name="Bleykasten-Grosshans C."/>
            <person name="Joly M."/>
            <person name="Nadalig T."/>
            <person name="Sancelme M."/>
            <person name="Vuilleumier S."/>
            <person name="Grigoriev I.V."/>
            <person name="Amato P."/>
            <person name="Bringel F."/>
        </authorList>
    </citation>
    <scope>NUCLEOTIDE SEQUENCE</scope>
    <source>
        <strain evidence="1">PDD-24b-2</strain>
    </source>
</reference>
<dbReference type="Proteomes" id="UP001164286">
    <property type="component" value="Unassembled WGS sequence"/>
</dbReference>
<keyword evidence="2" id="KW-1185">Reference proteome</keyword>
<dbReference type="RefSeq" id="XP_052946655.1">
    <property type="nucleotide sequence ID" value="XM_053093501.1"/>
</dbReference>
<evidence type="ECO:0000313" key="2">
    <source>
        <dbReference type="Proteomes" id="UP001164286"/>
    </source>
</evidence>
<gene>
    <name evidence="1" type="ORF">MKK02DRAFT_45586</name>
</gene>
<accession>A0AA38H9H5</accession>
<dbReference type="AlphaFoldDB" id="A0AA38H9H5"/>
<organism evidence="1 2">
    <name type="scientific">Dioszegia hungarica</name>
    <dbReference type="NCBI Taxonomy" id="4972"/>
    <lineage>
        <taxon>Eukaryota</taxon>
        <taxon>Fungi</taxon>
        <taxon>Dikarya</taxon>
        <taxon>Basidiomycota</taxon>
        <taxon>Agaricomycotina</taxon>
        <taxon>Tremellomycetes</taxon>
        <taxon>Tremellales</taxon>
        <taxon>Bulleribasidiaceae</taxon>
        <taxon>Dioszegia</taxon>
    </lineage>
</organism>
<dbReference type="SUPFAM" id="SSF53474">
    <property type="entry name" value="alpha/beta-Hydrolases"/>
    <property type="match status" value="1"/>
</dbReference>
<name>A0AA38H9H5_9TREE</name>
<dbReference type="GO" id="GO:0016787">
    <property type="term" value="F:hydrolase activity"/>
    <property type="evidence" value="ECO:0007669"/>
    <property type="project" value="UniProtKB-KW"/>
</dbReference>
<dbReference type="EMBL" id="JAKWFO010000005">
    <property type="protein sequence ID" value="KAI9636878.1"/>
    <property type="molecule type" value="Genomic_DNA"/>
</dbReference>
<sequence length="308" mass="33682">MCAAPVLEGTNYPSLTSGHPESSCTDILIVGLHVKVYGLDEIKGSKLPIAAVVATHGRCNKKEQMAYFAHGLLGAAVDAGKGKSRRRDVIVVTMDQRNHGSRLKDKKANLSYDENEHHLIDMAACITGGCHDVSLLMDFLAAYLFPDGERVIDEFIPTGISLGGNLTWRLLREEPRIRIAIPIIGLPFSSFGPYLRARAEAMGLTWAPPLAPPSIQHLTDVPLEAERYTGKKILSIHGAADELVPIRQGQKDLDGIKALIGDGLEVWVVDGVGHAVTAEMAKRTGEWVWRWALSEQSEQGVEETKSRY</sequence>
<dbReference type="GeneID" id="77732706"/>
<dbReference type="Gene3D" id="3.40.50.1820">
    <property type="entry name" value="alpha/beta hydrolase"/>
    <property type="match status" value="1"/>
</dbReference>